<reference evidence="1" key="1">
    <citation type="submission" date="2023-04" db="EMBL/GenBank/DDBJ databases">
        <title>A chromosome-level genome assembly of the parasitoid wasp Eretmocerus hayati.</title>
        <authorList>
            <person name="Zhong Y."/>
            <person name="Liu S."/>
            <person name="Liu Y."/>
        </authorList>
    </citation>
    <scope>NUCLEOTIDE SEQUENCE</scope>
    <source>
        <strain evidence="1">ZJU_SS_LIU_2023</strain>
    </source>
</reference>
<comment type="caution">
    <text evidence="1">The sequence shown here is derived from an EMBL/GenBank/DDBJ whole genome shotgun (WGS) entry which is preliminary data.</text>
</comment>
<gene>
    <name evidence="1" type="ORF">QAD02_001333</name>
</gene>
<dbReference type="EMBL" id="CM056743">
    <property type="protein sequence ID" value="KAJ8670074.1"/>
    <property type="molecule type" value="Genomic_DNA"/>
</dbReference>
<sequence>MPRPDMDQELKELLRQWNLGQLIGFFEFHNITDMDIFLHLSKDEIQDIIPKDSRCYEAFTEKFISEVCKRQRLSDDSSLSNKENEEAEVVQEDNVAHFLASNDGNTIPLGASKDNNLNATSTVQSDRQENPTLLGIEDFKNMYLDKRQIFPFGLNPRAFIEEGETVTSSKGTNKKSSSGALPNAYERLWNMTGGSGLRDVKQSVKKNPSTPVARLTEVDLEIIYKKDDEPDEEKLLKAWLASCPVRISIEYPKLTLEGNQAKFGALHGPVAPKLIRIDAQQRLVLVKFQPDELCQFKDTDTLQKLKTHWPAIAAKTVDIAIALNNVAISTNKPKDVIPIEIDTDNLGKIKVDCNTDKLKALAIKNRELCSSLGINAHPFIVYNSSLDSMKAGHVVVGDLVYDCATAVDAADLCFKSFLAFNLDYPLSCVHLWSFLHKYVYELKACGKFTVSPSSITDFVDKLMSAGAFSSVENN</sequence>
<protein>
    <submittedName>
        <fullName evidence="1">Uncharacterized protein</fullName>
    </submittedName>
</protein>
<evidence type="ECO:0000313" key="1">
    <source>
        <dbReference type="EMBL" id="KAJ8670074.1"/>
    </source>
</evidence>
<name>A0ACC2NFQ2_9HYME</name>
<keyword evidence="2" id="KW-1185">Reference proteome</keyword>
<proteinExistence type="predicted"/>
<organism evidence="1 2">
    <name type="scientific">Eretmocerus hayati</name>
    <dbReference type="NCBI Taxonomy" id="131215"/>
    <lineage>
        <taxon>Eukaryota</taxon>
        <taxon>Metazoa</taxon>
        <taxon>Ecdysozoa</taxon>
        <taxon>Arthropoda</taxon>
        <taxon>Hexapoda</taxon>
        <taxon>Insecta</taxon>
        <taxon>Pterygota</taxon>
        <taxon>Neoptera</taxon>
        <taxon>Endopterygota</taxon>
        <taxon>Hymenoptera</taxon>
        <taxon>Apocrita</taxon>
        <taxon>Proctotrupomorpha</taxon>
        <taxon>Chalcidoidea</taxon>
        <taxon>Aphelinidae</taxon>
        <taxon>Aphelininae</taxon>
        <taxon>Eretmocerus</taxon>
    </lineage>
</organism>
<evidence type="ECO:0000313" key="2">
    <source>
        <dbReference type="Proteomes" id="UP001239111"/>
    </source>
</evidence>
<accession>A0ACC2NFQ2</accession>
<dbReference type="Proteomes" id="UP001239111">
    <property type="component" value="Chromosome 3"/>
</dbReference>